<protein>
    <submittedName>
        <fullName evidence="1">Uncharacterized protein</fullName>
    </submittedName>
</protein>
<organism evidence="1 2">
    <name type="scientific">Roseibium album</name>
    <dbReference type="NCBI Taxonomy" id="311410"/>
    <lineage>
        <taxon>Bacteria</taxon>
        <taxon>Pseudomonadati</taxon>
        <taxon>Pseudomonadota</taxon>
        <taxon>Alphaproteobacteria</taxon>
        <taxon>Hyphomicrobiales</taxon>
        <taxon>Stappiaceae</taxon>
        <taxon>Roseibium</taxon>
    </lineage>
</organism>
<dbReference type="STRING" id="311410.LA5095_06067"/>
<dbReference type="AlphaFoldDB" id="A0A0M7A273"/>
<accession>A0A0M7A273</accession>
<dbReference type="GeneID" id="97669426"/>
<reference evidence="2" key="1">
    <citation type="submission" date="2015-07" db="EMBL/GenBank/DDBJ databases">
        <authorList>
            <person name="Rodrigo-Torres Lidia"/>
            <person name="Arahal R.David."/>
        </authorList>
    </citation>
    <scope>NUCLEOTIDE SEQUENCE [LARGE SCALE GENOMIC DNA]</scope>
    <source>
        <strain evidence="2">CECT 5096</strain>
    </source>
</reference>
<keyword evidence="2" id="KW-1185">Reference proteome</keyword>
<evidence type="ECO:0000313" key="1">
    <source>
        <dbReference type="EMBL" id="CTQ69115.1"/>
    </source>
</evidence>
<dbReference type="EMBL" id="CXWC01000005">
    <property type="protein sequence ID" value="CTQ69115.1"/>
    <property type="molecule type" value="Genomic_DNA"/>
</dbReference>
<dbReference type="Proteomes" id="UP000049983">
    <property type="component" value="Unassembled WGS sequence"/>
</dbReference>
<proteinExistence type="predicted"/>
<dbReference type="RefSeq" id="WP_055391697.1">
    <property type="nucleotide sequence ID" value="NZ_CXWA01000017.1"/>
</dbReference>
<gene>
    <name evidence="1" type="ORF">LA5096_02029</name>
</gene>
<evidence type="ECO:0000313" key="2">
    <source>
        <dbReference type="Proteomes" id="UP000049983"/>
    </source>
</evidence>
<sequence length="69" mass="7775">MNFALYPQADSHDGRTFDWEKPFLETTDDLIFKNAPRNIASVLRRPPYNGNRGCGKDHACPEAFGGEAF</sequence>
<name>A0A0M7A273_9HYPH</name>